<feature type="compositionally biased region" description="Basic and acidic residues" evidence="1">
    <location>
        <begin position="697"/>
        <end position="710"/>
    </location>
</feature>
<sequence length="781" mass="86988">MYCLLILGDEKIMCNLLAGSLQTVHTLLDQFSQSTGGYYIYYDFDQNLVHFSRNIEAADDLFSVHKLVCTLTEWRQGVNPHDVARLERTMDDLLSRKIRHYSINYRVLNREGRSSWVNSCGTAYCTESGRLAYILGQLTIGSPIQPSGSYSNLELKKESRKLLSTLAPGYLLLIGVDNLKTINMRDGRSFGDAVLADVAQVIRDEVRHQVPVYRINGDWFALNLPGFSAEQVSTLFDRVQDRVCGQCTISAGCVSYTDYHIADEHLPLQYAETALDRSKARGKGVLTFFTPEIYEKKLRQLELREALEASIQAGFEGFEVYFQPQFRAEKYTLYGAEALLRYRSAQLGVVSPSEMIPVLEQSGLICSTGLWVLRQALRACRRWRARIPQFHISVNMSYRQLEQASIEEDVLDLVRNSGLPGSALTIEVTESMELADYPHLNRLFRRWRKQGIEISVDDFGTGYSSLSRLKEMAIDEIKIDRCFVSGIQNSAYNYRLLNNILELAESNQVRACCEGVETLEELQVLQGLHCNLLQGYLFSHPCTAAEFERRFINEGAHSLPLPPAPPAAPAPGGAEPSDGEITQAILNAENDLFYLCDLETYQLYYLNAAGQRLFGVQDYKGKPCYKVLRGRDSPCPFCNNQLYQNTFSLGAGKPLLPAAFPVKRQNSDLPRAESPAGSGAGHHQTGIRQPGRPGAAELRREDCGGDERPLGLRRLRRGGESGSGPDGGLLPGGPGLSLRAQRYLPQLLDQHLRVVRRQRLAPEAEAPAGGPPPAGPVADPL</sequence>
<evidence type="ECO:0000256" key="1">
    <source>
        <dbReference type="SAM" id="MobiDB-lite"/>
    </source>
</evidence>
<evidence type="ECO:0000313" key="5">
    <source>
        <dbReference type="Proteomes" id="UP001055185"/>
    </source>
</evidence>
<keyword evidence="5" id="KW-1185">Reference proteome</keyword>
<dbReference type="SMART" id="SM00267">
    <property type="entry name" value="GGDEF"/>
    <property type="match status" value="1"/>
</dbReference>
<feature type="domain" description="GGDEF" evidence="3">
    <location>
        <begin position="167"/>
        <end position="291"/>
    </location>
</feature>
<dbReference type="Pfam" id="PF00990">
    <property type="entry name" value="GGDEF"/>
    <property type="match status" value="1"/>
</dbReference>
<protein>
    <recommendedName>
        <fullName evidence="6">EAL domain-containing protein</fullName>
    </recommendedName>
</protein>
<organism evidence="4 5">
    <name type="scientific">Faecalibacterium gallinarum</name>
    <dbReference type="NCBI Taxonomy" id="2903556"/>
    <lineage>
        <taxon>Bacteria</taxon>
        <taxon>Bacillati</taxon>
        <taxon>Bacillota</taxon>
        <taxon>Clostridia</taxon>
        <taxon>Eubacteriales</taxon>
        <taxon>Oscillospiraceae</taxon>
        <taxon>Faecalibacterium</taxon>
    </lineage>
</organism>
<evidence type="ECO:0008006" key="6">
    <source>
        <dbReference type="Google" id="ProtNLM"/>
    </source>
</evidence>
<accession>A0AA37MYL5</accession>
<dbReference type="InterPro" id="IPR050706">
    <property type="entry name" value="Cyclic-di-GMP_PDE-like"/>
</dbReference>
<dbReference type="GO" id="GO:0071111">
    <property type="term" value="F:cyclic-guanylate-specific phosphodiesterase activity"/>
    <property type="evidence" value="ECO:0007669"/>
    <property type="project" value="InterPro"/>
</dbReference>
<dbReference type="CDD" id="cd01948">
    <property type="entry name" value="EAL"/>
    <property type="match status" value="1"/>
</dbReference>
<comment type="caution">
    <text evidence="4">The sequence shown here is derived from an EMBL/GenBank/DDBJ whole genome shotgun (WGS) entry which is preliminary data.</text>
</comment>
<dbReference type="InterPro" id="IPR035919">
    <property type="entry name" value="EAL_sf"/>
</dbReference>
<dbReference type="Gene3D" id="3.30.450.20">
    <property type="entry name" value="PAS domain"/>
    <property type="match status" value="1"/>
</dbReference>
<feature type="compositionally biased region" description="Gly residues" evidence="1">
    <location>
        <begin position="720"/>
        <end position="734"/>
    </location>
</feature>
<evidence type="ECO:0000259" key="2">
    <source>
        <dbReference type="PROSITE" id="PS50883"/>
    </source>
</evidence>
<dbReference type="InterPro" id="IPR001633">
    <property type="entry name" value="EAL_dom"/>
</dbReference>
<dbReference type="SUPFAM" id="SSF55785">
    <property type="entry name" value="PYP-like sensor domain (PAS domain)"/>
    <property type="match status" value="1"/>
</dbReference>
<dbReference type="NCBIfam" id="TIGR00254">
    <property type="entry name" value="GGDEF"/>
    <property type="match status" value="1"/>
</dbReference>
<dbReference type="InterPro" id="IPR029787">
    <property type="entry name" value="Nucleotide_cyclase"/>
</dbReference>
<dbReference type="AlphaFoldDB" id="A0AA37MYL5"/>
<dbReference type="SUPFAM" id="SSF141868">
    <property type="entry name" value="EAL domain-like"/>
    <property type="match status" value="1"/>
</dbReference>
<dbReference type="Pfam" id="PF00563">
    <property type="entry name" value="EAL"/>
    <property type="match status" value="1"/>
</dbReference>
<dbReference type="EMBL" id="BQKV01000081">
    <property type="protein sequence ID" value="GJN65266.1"/>
    <property type="molecule type" value="Genomic_DNA"/>
</dbReference>
<dbReference type="Gene3D" id="3.30.70.270">
    <property type="match status" value="1"/>
</dbReference>
<evidence type="ECO:0000313" key="4">
    <source>
        <dbReference type="EMBL" id="GJN65266.1"/>
    </source>
</evidence>
<feature type="domain" description="EAL" evidence="2">
    <location>
        <begin position="300"/>
        <end position="555"/>
    </location>
</feature>
<dbReference type="InterPro" id="IPR000160">
    <property type="entry name" value="GGDEF_dom"/>
</dbReference>
<dbReference type="Proteomes" id="UP001055185">
    <property type="component" value="Unassembled WGS sequence"/>
</dbReference>
<feature type="region of interest" description="Disordered" evidence="1">
    <location>
        <begin position="666"/>
        <end position="734"/>
    </location>
</feature>
<name>A0AA37MYL5_9FIRM</name>
<proteinExistence type="predicted"/>
<reference evidence="4" key="1">
    <citation type="journal article" date="2022" name="Int. J. Syst. Evol. Microbiol.">
        <title>Genome-based, phenotypic and chemotaxonomic classification of Faecalibacterium strains: proposal of three novel species Faecalibacterium duncaniae sp. nov., Faecalibacterium hattorii sp. nov. and Faecalibacterium gallinarum sp. nov. .</title>
        <authorList>
            <person name="Sakamoto M."/>
            <person name="Sakurai N."/>
            <person name="Tanno H."/>
            <person name="Iino T."/>
            <person name="Ohkuma M."/>
            <person name="Endo A."/>
        </authorList>
    </citation>
    <scope>NUCLEOTIDE SEQUENCE</scope>
    <source>
        <strain evidence="4">JCM 17207</strain>
    </source>
</reference>
<dbReference type="InterPro" id="IPR013655">
    <property type="entry name" value="PAS_fold_3"/>
</dbReference>
<dbReference type="Gene3D" id="3.20.20.450">
    <property type="entry name" value="EAL domain"/>
    <property type="match status" value="1"/>
</dbReference>
<dbReference type="PANTHER" id="PTHR33121:SF19">
    <property type="entry name" value="CYCLIC DI-GMP PHOSPHODIESTERASE PA2567"/>
    <property type="match status" value="1"/>
</dbReference>
<dbReference type="InterPro" id="IPR035965">
    <property type="entry name" value="PAS-like_dom_sf"/>
</dbReference>
<feature type="region of interest" description="Disordered" evidence="1">
    <location>
        <begin position="758"/>
        <end position="781"/>
    </location>
</feature>
<gene>
    <name evidence="4" type="ORF">JCM17207_18910</name>
</gene>
<evidence type="ECO:0000259" key="3">
    <source>
        <dbReference type="PROSITE" id="PS50887"/>
    </source>
</evidence>
<dbReference type="SUPFAM" id="SSF55073">
    <property type="entry name" value="Nucleotide cyclase"/>
    <property type="match status" value="1"/>
</dbReference>
<dbReference type="SMART" id="SM00052">
    <property type="entry name" value="EAL"/>
    <property type="match status" value="1"/>
</dbReference>
<dbReference type="PROSITE" id="PS50887">
    <property type="entry name" value="GGDEF"/>
    <property type="match status" value="1"/>
</dbReference>
<dbReference type="CDD" id="cd01949">
    <property type="entry name" value="GGDEF"/>
    <property type="match status" value="1"/>
</dbReference>
<dbReference type="InterPro" id="IPR043128">
    <property type="entry name" value="Rev_trsase/Diguanyl_cyclase"/>
</dbReference>
<dbReference type="Pfam" id="PF08447">
    <property type="entry name" value="PAS_3"/>
    <property type="match status" value="1"/>
</dbReference>
<dbReference type="PANTHER" id="PTHR33121">
    <property type="entry name" value="CYCLIC DI-GMP PHOSPHODIESTERASE PDEF"/>
    <property type="match status" value="1"/>
</dbReference>
<dbReference type="PROSITE" id="PS50883">
    <property type="entry name" value="EAL"/>
    <property type="match status" value="1"/>
</dbReference>